<dbReference type="InterPro" id="IPR050951">
    <property type="entry name" value="Retrovirus_Pol_polyprotein"/>
</dbReference>
<dbReference type="InterPro" id="IPR036397">
    <property type="entry name" value="RNaseH_sf"/>
</dbReference>
<name>A0ABN9W613_9DINO</name>
<feature type="non-terminal residue" evidence="3">
    <location>
        <position position="1509"/>
    </location>
</feature>
<accession>A0ABN9W613</accession>
<dbReference type="Pfam" id="PF07727">
    <property type="entry name" value="RVT_2"/>
    <property type="match status" value="1"/>
</dbReference>
<evidence type="ECO:0000313" key="3">
    <source>
        <dbReference type="EMBL" id="CAK0880012.1"/>
    </source>
</evidence>
<sequence>MCESDTNDSSIKDCEYFDPISEIFGDPDHTDTIEVRAMPGAAAAASTPAADVPIDSNKHRNIKKGQGLDGGSGHRRGSGDRQRRQTDPERWGKRTIGDWMTLDRRDLRLDWDRAEAANEKDDRYTGNPCYGERDTTRPLARRANGCRVSYKCVRCELVMLYIPKHGATGRYRQKGALGPTVGKIKIEEVTKEKVTKEKATSERDPDQDRRGDDDVITFGIDVEYHKEEINLKGYSWVLEQVAEAGLATDLNVKQLIEFCTEEDSQLGKVAEEREDAEIIRITRKDADFITKHGLELAKNLAVKSPGADIWGNLPCTAVSALHNGYIGRQDGQYWKKLEARKKNLKKFVNHFMEVSRIVKDNGGGVHIEWPRNCHGWKYFPELIEFFGELGMEKVNFDECQVGVVNTKGEPIYKPWALWTSRKKLATALSGKRCPDHQGHGHAECCGKDATLSGKYPSRIARIIWRNIVEPPKLMGMIEELRQEEALANDNKEMFDHERELELTSDEQQQWNDLPALKQNELMKAAMRLHRNTGRRPQRVMIRILRRCGASATTIAAVKQIKCSSCVENQIPGPRPAAVLEPARDLWQVVGIDVKEIVGNDQIKRKYLVIVDEASKLTLAVKIFSMPAQESRSCTAKELLDAFRGHWSDRYGMPSVLRLDPEGAFVSHEFYDSIAGEGVQVDPCATQAHWQNGVAERAIKTVFECAKAMHRDHETDLEAAVHAAVEAHNTVERVDGYSPSQWAFGRDKNWSGTLKKEDHLDVVKCTNQSYMENLSKRVLASKISGERILKQQQETVKDDNWNVHGKSTRSMGRRWTGRTYLFPITDKPEEMKVDQNAKEVIHEKAKNMVVEQVRETLGDNGKDQPSMDDIESEKVENAKQTTAGGADLKRRIVEKRTVKTDLFEKTKRRVRMWTNFGPALRSYSAFFNDKIADGDQMDWGKLDWEDLEIPTGTDYIEVAFEAFDANSMNKFTRQPGQYITKAMKKGRSEASVKHMTDEQKSLMKGAKLVEVRDWIANDVLERLPSHIKPKSSDVLKTRRVLTWKKDEAAGKGMPDDKPTYIEANDELAEEFGVPGGTAVRLKKAVYGLCQAPKSWYDSVDTLMEQLGGQRCVSDPCVWVFSDENNNVFGVVGAHVDDFLIAGDGGVRWREIEVKLQKAFRWTPWEKGSFKQTGLSVMQTASSGITIHQKEFIDNITEINIGQERRKQRDHKLTDKEMTMLRGALGEIQWVATQTMPKYQAQCSMHQSSGPTATVETLFGINKLIRQMKNDHGYKLKFESFEGEGVVVGWSDAAWANRPDGLSTGGCVIGIAPADILNGKRAPVGWVSHRSGKLQRVARSSLAAEVQALTVTEDELFMVRMMWAELNGFVSDVAVGTASESKTAKPMLEGVKQVRSCLCVDAQSIYDCLAKQVQMQSLAEKRAALELMAFEKCINETELIVRWCHSEANLADSLTKTTATGPIDLYMKTWSWALVDDDEQLSAKKRKGRGMSRFENNKDIFGLIKMAFMKV</sequence>
<dbReference type="InterPro" id="IPR013103">
    <property type="entry name" value="RVT_2"/>
</dbReference>
<keyword evidence="4" id="KW-1185">Reference proteome</keyword>
<feature type="domain" description="Integrase catalytic" evidence="2">
    <location>
        <begin position="577"/>
        <end position="746"/>
    </location>
</feature>
<evidence type="ECO:0000259" key="2">
    <source>
        <dbReference type="PROSITE" id="PS50994"/>
    </source>
</evidence>
<dbReference type="SUPFAM" id="SSF53098">
    <property type="entry name" value="Ribonuclease H-like"/>
    <property type="match status" value="1"/>
</dbReference>
<evidence type="ECO:0000313" key="4">
    <source>
        <dbReference type="Proteomes" id="UP001189429"/>
    </source>
</evidence>
<proteinExistence type="predicted"/>
<comment type="caution">
    <text evidence="3">The sequence shown here is derived from an EMBL/GenBank/DDBJ whole genome shotgun (WGS) entry which is preliminary data.</text>
</comment>
<feature type="compositionally biased region" description="Basic and acidic residues" evidence="1">
    <location>
        <begin position="77"/>
        <end position="92"/>
    </location>
</feature>
<dbReference type="InterPro" id="IPR012337">
    <property type="entry name" value="RNaseH-like_sf"/>
</dbReference>
<gene>
    <name evidence="3" type="ORF">PCOR1329_LOCUS63272</name>
</gene>
<dbReference type="PANTHER" id="PTHR37984:SF5">
    <property type="entry name" value="PROTEIN NYNRIN-LIKE"/>
    <property type="match status" value="1"/>
</dbReference>
<protein>
    <recommendedName>
        <fullName evidence="2">Integrase catalytic domain-containing protein</fullName>
    </recommendedName>
</protein>
<feature type="region of interest" description="Disordered" evidence="1">
    <location>
        <begin position="40"/>
        <end position="92"/>
    </location>
</feature>
<dbReference type="Gene3D" id="3.30.420.10">
    <property type="entry name" value="Ribonuclease H-like superfamily/Ribonuclease H"/>
    <property type="match status" value="1"/>
</dbReference>
<reference evidence="3" key="1">
    <citation type="submission" date="2023-10" db="EMBL/GenBank/DDBJ databases">
        <authorList>
            <person name="Chen Y."/>
            <person name="Shah S."/>
            <person name="Dougan E. K."/>
            <person name="Thang M."/>
            <person name="Chan C."/>
        </authorList>
    </citation>
    <scope>NUCLEOTIDE SEQUENCE [LARGE SCALE GENOMIC DNA]</scope>
</reference>
<dbReference type="Proteomes" id="UP001189429">
    <property type="component" value="Unassembled WGS sequence"/>
</dbReference>
<dbReference type="PROSITE" id="PS50994">
    <property type="entry name" value="INTEGRASE"/>
    <property type="match status" value="1"/>
</dbReference>
<dbReference type="InterPro" id="IPR001584">
    <property type="entry name" value="Integrase_cat-core"/>
</dbReference>
<dbReference type="EMBL" id="CAUYUJ010018029">
    <property type="protein sequence ID" value="CAK0880012.1"/>
    <property type="molecule type" value="Genomic_DNA"/>
</dbReference>
<feature type="region of interest" description="Disordered" evidence="1">
    <location>
        <begin position="857"/>
        <end position="882"/>
    </location>
</feature>
<evidence type="ECO:0000256" key="1">
    <source>
        <dbReference type="SAM" id="MobiDB-lite"/>
    </source>
</evidence>
<feature type="compositionally biased region" description="Low complexity" evidence="1">
    <location>
        <begin position="40"/>
        <end position="50"/>
    </location>
</feature>
<organism evidence="3 4">
    <name type="scientific">Prorocentrum cordatum</name>
    <dbReference type="NCBI Taxonomy" id="2364126"/>
    <lineage>
        <taxon>Eukaryota</taxon>
        <taxon>Sar</taxon>
        <taxon>Alveolata</taxon>
        <taxon>Dinophyceae</taxon>
        <taxon>Prorocentrales</taxon>
        <taxon>Prorocentraceae</taxon>
        <taxon>Prorocentrum</taxon>
    </lineage>
</organism>
<dbReference type="PANTHER" id="PTHR37984">
    <property type="entry name" value="PROTEIN CBG26694"/>
    <property type="match status" value="1"/>
</dbReference>